<organism evidence="2 3">
    <name type="scientific">Truncatella angustata</name>
    <dbReference type="NCBI Taxonomy" id="152316"/>
    <lineage>
        <taxon>Eukaryota</taxon>
        <taxon>Fungi</taxon>
        <taxon>Dikarya</taxon>
        <taxon>Ascomycota</taxon>
        <taxon>Pezizomycotina</taxon>
        <taxon>Sordariomycetes</taxon>
        <taxon>Xylariomycetidae</taxon>
        <taxon>Amphisphaeriales</taxon>
        <taxon>Sporocadaceae</taxon>
        <taxon>Truncatella</taxon>
    </lineage>
</organism>
<reference evidence="2" key="1">
    <citation type="journal article" date="2021" name="Nat. Commun.">
        <title>Genetic determinants of endophytism in the Arabidopsis root mycobiome.</title>
        <authorList>
            <person name="Mesny F."/>
            <person name="Miyauchi S."/>
            <person name="Thiergart T."/>
            <person name="Pickel B."/>
            <person name="Atanasova L."/>
            <person name="Karlsson M."/>
            <person name="Huettel B."/>
            <person name="Barry K.W."/>
            <person name="Haridas S."/>
            <person name="Chen C."/>
            <person name="Bauer D."/>
            <person name="Andreopoulos W."/>
            <person name="Pangilinan J."/>
            <person name="LaButti K."/>
            <person name="Riley R."/>
            <person name="Lipzen A."/>
            <person name="Clum A."/>
            <person name="Drula E."/>
            <person name="Henrissat B."/>
            <person name="Kohler A."/>
            <person name="Grigoriev I.V."/>
            <person name="Martin F.M."/>
            <person name="Hacquard S."/>
        </authorList>
    </citation>
    <scope>NUCLEOTIDE SEQUENCE</scope>
    <source>
        <strain evidence="2">MPI-SDFR-AT-0073</strain>
    </source>
</reference>
<dbReference type="AlphaFoldDB" id="A0A9P8ZZ28"/>
<accession>A0A9P8ZZ28</accession>
<sequence>MGIKKAAVLLVLCGGLSSAQIVFHRKNRDDLTILYQTGLPFSDSLFGRVLRSSHGDCCRLRWRSLPRALTPIPQYTGEANPLPYARVALAGI</sequence>
<keyword evidence="1" id="KW-0732">Signal</keyword>
<dbReference type="RefSeq" id="XP_045958891.1">
    <property type="nucleotide sequence ID" value="XM_046102830.1"/>
</dbReference>
<dbReference type="GeneID" id="70131722"/>
<name>A0A9P8ZZ28_9PEZI</name>
<feature type="signal peptide" evidence="1">
    <location>
        <begin position="1"/>
        <end position="19"/>
    </location>
</feature>
<evidence type="ECO:0000313" key="3">
    <source>
        <dbReference type="Proteomes" id="UP000758603"/>
    </source>
</evidence>
<comment type="caution">
    <text evidence="2">The sequence shown here is derived from an EMBL/GenBank/DDBJ whole genome shotgun (WGS) entry which is preliminary data.</text>
</comment>
<evidence type="ECO:0000313" key="2">
    <source>
        <dbReference type="EMBL" id="KAH6654621.1"/>
    </source>
</evidence>
<keyword evidence="3" id="KW-1185">Reference proteome</keyword>
<feature type="chain" id="PRO_5040392716" evidence="1">
    <location>
        <begin position="20"/>
        <end position="92"/>
    </location>
</feature>
<dbReference type="Proteomes" id="UP000758603">
    <property type="component" value="Unassembled WGS sequence"/>
</dbReference>
<proteinExistence type="predicted"/>
<gene>
    <name evidence="2" type="ORF">BKA67DRAFT_565770</name>
</gene>
<evidence type="ECO:0000256" key="1">
    <source>
        <dbReference type="SAM" id="SignalP"/>
    </source>
</evidence>
<protein>
    <submittedName>
        <fullName evidence="2">Uncharacterized protein</fullName>
    </submittedName>
</protein>
<dbReference type="EMBL" id="JAGPXC010000004">
    <property type="protein sequence ID" value="KAH6654621.1"/>
    <property type="molecule type" value="Genomic_DNA"/>
</dbReference>